<keyword evidence="3" id="KW-1185">Reference proteome</keyword>
<dbReference type="Pfam" id="PF11716">
    <property type="entry name" value="MDMPI_N"/>
    <property type="match status" value="1"/>
</dbReference>
<evidence type="ECO:0000313" key="2">
    <source>
        <dbReference type="EMBL" id="GAA2379967.1"/>
    </source>
</evidence>
<dbReference type="EMBL" id="BAAARV010000086">
    <property type="protein sequence ID" value="GAA2379967.1"/>
    <property type="molecule type" value="Genomic_DNA"/>
</dbReference>
<name>A0ABN3HH16_9ACTN</name>
<accession>A0ABN3HH16</accession>
<evidence type="ECO:0000313" key="3">
    <source>
        <dbReference type="Proteomes" id="UP001501444"/>
    </source>
</evidence>
<evidence type="ECO:0000259" key="1">
    <source>
        <dbReference type="Pfam" id="PF11716"/>
    </source>
</evidence>
<dbReference type="InterPro" id="IPR034660">
    <property type="entry name" value="DinB/YfiT-like"/>
</dbReference>
<gene>
    <name evidence="2" type="ORF">GCM10010170_086940</name>
</gene>
<dbReference type="SUPFAM" id="SSF109854">
    <property type="entry name" value="DinB/YfiT-like putative metalloenzymes"/>
    <property type="match status" value="1"/>
</dbReference>
<organism evidence="2 3">
    <name type="scientific">Dactylosporangium salmoneum</name>
    <dbReference type="NCBI Taxonomy" id="53361"/>
    <lineage>
        <taxon>Bacteria</taxon>
        <taxon>Bacillati</taxon>
        <taxon>Actinomycetota</taxon>
        <taxon>Actinomycetes</taxon>
        <taxon>Micromonosporales</taxon>
        <taxon>Micromonosporaceae</taxon>
        <taxon>Dactylosporangium</taxon>
    </lineage>
</organism>
<protein>
    <recommendedName>
        <fullName evidence="1">Mycothiol-dependent maleylpyruvate isomerase metal-binding domain-containing protein</fullName>
    </recommendedName>
</protein>
<reference evidence="2 3" key="1">
    <citation type="journal article" date="2019" name="Int. J. Syst. Evol. Microbiol.">
        <title>The Global Catalogue of Microorganisms (GCM) 10K type strain sequencing project: providing services to taxonomists for standard genome sequencing and annotation.</title>
        <authorList>
            <consortium name="The Broad Institute Genomics Platform"/>
            <consortium name="The Broad Institute Genome Sequencing Center for Infectious Disease"/>
            <person name="Wu L."/>
            <person name="Ma J."/>
        </authorList>
    </citation>
    <scope>NUCLEOTIDE SEQUENCE [LARGE SCALE GENOMIC DNA]</scope>
    <source>
        <strain evidence="2 3">JCM 3272</strain>
    </source>
</reference>
<dbReference type="Proteomes" id="UP001501444">
    <property type="component" value="Unassembled WGS sequence"/>
</dbReference>
<feature type="domain" description="Mycothiol-dependent maleylpyruvate isomerase metal-binding" evidence="1">
    <location>
        <begin position="9"/>
        <end position="135"/>
    </location>
</feature>
<proteinExistence type="predicted"/>
<sequence>MPDQTGPREADAFFETLDSTPPDAVTACLGWTTHEMIAHIASGADAFADQIEAHLDGRPVPEFGAWEVREPPYRELSDAVLRRRLVASEQRMSAAFETMLAADAAAAVADIGWGLPIAELVTHMRQEFAIHRWDMIGDDEIGHTLLSRPVLLDHSVRLLSDSLFRLGLPRDPSPQTPLTVRLRCAGEPDLVVDVRDGAGTLALADPAGADHVIETDAAARLLILWGRRPTDPRRVRSALPPDDLARLQTLLAGY</sequence>
<dbReference type="InterPro" id="IPR024344">
    <property type="entry name" value="MDMPI_metal-binding"/>
</dbReference>
<comment type="caution">
    <text evidence="2">The sequence shown here is derived from an EMBL/GenBank/DDBJ whole genome shotgun (WGS) entry which is preliminary data.</text>
</comment>
<dbReference type="RefSeq" id="WP_344618523.1">
    <property type="nucleotide sequence ID" value="NZ_BAAARV010000086.1"/>
</dbReference>
<dbReference type="Gene3D" id="1.20.120.450">
    <property type="entry name" value="dinb family like domain"/>
    <property type="match status" value="1"/>
</dbReference>